<dbReference type="SMART" id="SM00278">
    <property type="entry name" value="HhH1"/>
    <property type="match status" value="2"/>
</dbReference>
<feature type="region of interest" description="Domain I" evidence="6">
    <location>
        <begin position="1"/>
        <end position="64"/>
    </location>
</feature>
<dbReference type="NCBIfam" id="TIGR00084">
    <property type="entry name" value="ruvA"/>
    <property type="match status" value="1"/>
</dbReference>
<comment type="subcellular location">
    <subcellularLocation>
        <location evidence="6">Cytoplasm</location>
    </subcellularLocation>
</comment>
<dbReference type="GO" id="GO:0005737">
    <property type="term" value="C:cytoplasm"/>
    <property type="evidence" value="ECO:0007669"/>
    <property type="project" value="UniProtKB-SubCell"/>
</dbReference>
<evidence type="ECO:0000256" key="5">
    <source>
        <dbReference type="ARBA" id="ARBA00023204"/>
    </source>
</evidence>
<feature type="domain" description="UBA" evidence="7">
    <location>
        <begin position="159"/>
        <end position="199"/>
    </location>
</feature>
<evidence type="ECO:0000256" key="3">
    <source>
        <dbReference type="ARBA" id="ARBA00023125"/>
    </source>
</evidence>
<dbReference type="CDD" id="cd14332">
    <property type="entry name" value="UBA_RuvA_C"/>
    <property type="match status" value="1"/>
</dbReference>
<dbReference type="Gene3D" id="1.10.150.20">
    <property type="entry name" value="5' to 3' exonuclease, C-terminal subdomain"/>
    <property type="match status" value="1"/>
</dbReference>
<dbReference type="InterPro" id="IPR011114">
    <property type="entry name" value="RuvA_C"/>
</dbReference>
<dbReference type="GO" id="GO:0006310">
    <property type="term" value="P:DNA recombination"/>
    <property type="evidence" value="ECO:0007669"/>
    <property type="project" value="UniProtKB-UniRule"/>
</dbReference>
<dbReference type="RefSeq" id="WP_091228885.1">
    <property type="nucleotide sequence ID" value="NZ_FMKA01000001.1"/>
</dbReference>
<proteinExistence type="inferred from homology"/>
<evidence type="ECO:0000313" key="8">
    <source>
        <dbReference type="EMBL" id="SCP94997.1"/>
    </source>
</evidence>
<dbReference type="Proteomes" id="UP000199315">
    <property type="component" value="Unassembled WGS sequence"/>
</dbReference>
<dbReference type="EMBL" id="FMKA01000001">
    <property type="protein sequence ID" value="SCP94997.1"/>
    <property type="molecule type" value="Genomic_DNA"/>
</dbReference>
<dbReference type="SUPFAM" id="SSF46929">
    <property type="entry name" value="DNA helicase RuvA subunit, C-terminal domain"/>
    <property type="match status" value="1"/>
</dbReference>
<dbReference type="GO" id="GO:0048476">
    <property type="term" value="C:Holliday junction resolvase complex"/>
    <property type="evidence" value="ECO:0007669"/>
    <property type="project" value="UniProtKB-UniRule"/>
</dbReference>
<dbReference type="Gene3D" id="1.10.8.10">
    <property type="entry name" value="DNA helicase RuvA subunit, C-terminal domain"/>
    <property type="match status" value="1"/>
</dbReference>
<comment type="function">
    <text evidence="6">The RuvA-RuvB-RuvC complex processes Holliday junction (HJ) DNA during genetic recombination and DNA repair, while the RuvA-RuvB complex plays an important role in the rescue of blocked DNA replication forks via replication fork reversal (RFR). RuvA specifically binds to HJ cruciform DNA, conferring on it an open structure. The RuvB hexamer acts as an ATP-dependent pump, pulling dsDNA into and through the RuvAB complex. HJ branch migration allows RuvC to scan DNA until it finds its consensus sequence, where it cleaves and resolves the cruciform DNA.</text>
</comment>
<feature type="region of interest" description="Domain III" evidence="6">
    <location>
        <begin position="155"/>
        <end position="207"/>
    </location>
</feature>
<dbReference type="Pfam" id="PF01330">
    <property type="entry name" value="RuvA_N"/>
    <property type="match status" value="1"/>
</dbReference>
<dbReference type="Gene3D" id="2.40.50.140">
    <property type="entry name" value="Nucleic acid-binding proteins"/>
    <property type="match status" value="1"/>
</dbReference>
<dbReference type="InterPro" id="IPR015940">
    <property type="entry name" value="UBA"/>
</dbReference>
<sequence length="207" mass="21896">MISYIKGKIAAIEDDMLILEAGSIGYNIRLSLSTIAQLPPAGADVKIFTYLNVREDAMNLFGFISRDDLNVFKLLIGINGIGPKVALGIQSALSSDELRFAVLSDDVKTISKAPGIGPKTAQRVVMELKDKMKLEDAFENLQGSSDAGMAAAGTAGTGDAKNEAVQALVALGYSGAEALKALKQAEINESMDAEMILKAALKKLSFL</sequence>
<keyword evidence="8" id="KW-0378">Hydrolase</keyword>
<dbReference type="InterPro" id="IPR036267">
    <property type="entry name" value="RuvA_C_sf"/>
</dbReference>
<keyword evidence="3 6" id="KW-0238">DNA-binding</keyword>
<evidence type="ECO:0000256" key="6">
    <source>
        <dbReference type="HAMAP-Rule" id="MF_00031"/>
    </source>
</evidence>
<evidence type="ECO:0000256" key="4">
    <source>
        <dbReference type="ARBA" id="ARBA00023172"/>
    </source>
</evidence>
<organism evidence="8 9">
    <name type="scientific">Anaerobium acetethylicum</name>
    <dbReference type="NCBI Taxonomy" id="1619234"/>
    <lineage>
        <taxon>Bacteria</taxon>
        <taxon>Bacillati</taxon>
        <taxon>Bacillota</taxon>
        <taxon>Clostridia</taxon>
        <taxon>Lachnospirales</taxon>
        <taxon>Lachnospiraceae</taxon>
        <taxon>Anaerobium</taxon>
    </lineage>
</organism>
<dbReference type="STRING" id="1619234.SAMN05421730_1001227"/>
<dbReference type="GO" id="GO:0005524">
    <property type="term" value="F:ATP binding"/>
    <property type="evidence" value="ECO:0007669"/>
    <property type="project" value="InterPro"/>
</dbReference>
<dbReference type="InterPro" id="IPR013849">
    <property type="entry name" value="DNA_helicase_Holl-junc_RuvA_I"/>
</dbReference>
<dbReference type="InterPro" id="IPR010994">
    <property type="entry name" value="RuvA_2-like"/>
</dbReference>
<keyword evidence="4 6" id="KW-0233">DNA recombination</keyword>
<dbReference type="OrthoDB" id="5293449at2"/>
<keyword evidence="1 6" id="KW-0963">Cytoplasm</keyword>
<protein>
    <recommendedName>
        <fullName evidence="6">Holliday junction branch migration complex subunit RuvA</fullName>
    </recommendedName>
</protein>
<dbReference type="InterPro" id="IPR000085">
    <property type="entry name" value="RuvA"/>
</dbReference>
<dbReference type="InterPro" id="IPR003583">
    <property type="entry name" value="Hlx-hairpin-Hlx_DNA-bd_motif"/>
</dbReference>
<gene>
    <name evidence="6" type="primary">ruvA</name>
    <name evidence="8" type="ORF">SAMN05421730_1001227</name>
</gene>
<evidence type="ECO:0000259" key="7">
    <source>
        <dbReference type="PROSITE" id="PS50030"/>
    </source>
</evidence>
<dbReference type="GO" id="GO:0006281">
    <property type="term" value="P:DNA repair"/>
    <property type="evidence" value="ECO:0007669"/>
    <property type="project" value="UniProtKB-UniRule"/>
</dbReference>
<reference evidence="8 9" key="1">
    <citation type="submission" date="2016-09" db="EMBL/GenBank/DDBJ databases">
        <authorList>
            <person name="Capua I."/>
            <person name="De Benedictis P."/>
            <person name="Joannis T."/>
            <person name="Lombin L.H."/>
            <person name="Cattoli G."/>
        </authorList>
    </citation>
    <scope>NUCLEOTIDE SEQUENCE [LARGE SCALE GENOMIC DNA]</scope>
    <source>
        <strain evidence="8 9">GluBS11</strain>
    </source>
</reference>
<name>A0A1D3TNT5_9FIRM</name>
<dbReference type="GO" id="GO:0009379">
    <property type="term" value="C:Holliday junction helicase complex"/>
    <property type="evidence" value="ECO:0007669"/>
    <property type="project" value="InterPro"/>
</dbReference>
<comment type="subunit">
    <text evidence="6">Homotetramer. Forms an RuvA(8)-RuvB(12)-Holliday junction (HJ) complex. HJ DNA is sandwiched between 2 RuvA tetramers; dsDNA enters through RuvA and exits via RuvB. An RuvB hexamer assembles on each DNA strand where it exits the tetramer. Each RuvB hexamer is contacted by two RuvA subunits (via domain III) on 2 adjacent RuvB subunits; this complex drives branch migration. In the full resolvosome a probable DNA-RuvA(4)-RuvB(12)-RuvC(2) complex forms which resolves the HJ.</text>
</comment>
<keyword evidence="8" id="KW-0067">ATP-binding</keyword>
<dbReference type="HAMAP" id="MF_00031">
    <property type="entry name" value="DNA_HJ_migration_RuvA"/>
    <property type="match status" value="1"/>
</dbReference>
<keyword evidence="8" id="KW-0547">Nucleotide-binding</keyword>
<keyword evidence="2 6" id="KW-0227">DNA damage</keyword>
<comment type="domain">
    <text evidence="6">Has three domains with a flexible linker between the domains II and III and assumes an 'L' shape. Domain III is highly mobile and contacts RuvB.</text>
</comment>
<evidence type="ECO:0000256" key="2">
    <source>
        <dbReference type="ARBA" id="ARBA00022763"/>
    </source>
</evidence>
<dbReference type="GO" id="GO:0009378">
    <property type="term" value="F:four-way junction helicase activity"/>
    <property type="evidence" value="ECO:0007669"/>
    <property type="project" value="InterPro"/>
</dbReference>
<keyword evidence="9" id="KW-1185">Reference proteome</keyword>
<evidence type="ECO:0000256" key="1">
    <source>
        <dbReference type="ARBA" id="ARBA00022490"/>
    </source>
</evidence>
<evidence type="ECO:0000313" key="9">
    <source>
        <dbReference type="Proteomes" id="UP000199315"/>
    </source>
</evidence>
<dbReference type="AlphaFoldDB" id="A0A1D3TNT5"/>
<dbReference type="GO" id="GO:0000400">
    <property type="term" value="F:four-way junction DNA binding"/>
    <property type="evidence" value="ECO:0007669"/>
    <property type="project" value="UniProtKB-UniRule"/>
</dbReference>
<dbReference type="InterPro" id="IPR012340">
    <property type="entry name" value="NA-bd_OB-fold"/>
</dbReference>
<dbReference type="PROSITE" id="PS50030">
    <property type="entry name" value="UBA"/>
    <property type="match status" value="1"/>
</dbReference>
<dbReference type="SUPFAM" id="SSF47781">
    <property type="entry name" value="RuvA domain 2-like"/>
    <property type="match status" value="1"/>
</dbReference>
<dbReference type="Pfam" id="PF07499">
    <property type="entry name" value="RuvA_C"/>
    <property type="match status" value="1"/>
</dbReference>
<dbReference type="SUPFAM" id="SSF50249">
    <property type="entry name" value="Nucleic acid-binding proteins"/>
    <property type="match status" value="1"/>
</dbReference>
<accession>A0A1D3TNT5</accession>
<comment type="caution">
    <text evidence="6">Lacks conserved residue(s) required for the propagation of feature annotation.</text>
</comment>
<keyword evidence="5 6" id="KW-0234">DNA repair</keyword>
<keyword evidence="8" id="KW-0347">Helicase</keyword>
<dbReference type="Pfam" id="PF14520">
    <property type="entry name" value="HHH_5"/>
    <property type="match status" value="1"/>
</dbReference>
<comment type="similarity">
    <text evidence="6">Belongs to the RuvA family.</text>
</comment>